<dbReference type="EC" id="2.7.13.3" evidence="3"/>
<dbReference type="PANTHER" id="PTHR44936">
    <property type="entry name" value="SENSOR PROTEIN CREC"/>
    <property type="match status" value="1"/>
</dbReference>
<evidence type="ECO:0000256" key="3">
    <source>
        <dbReference type="ARBA" id="ARBA00012438"/>
    </source>
</evidence>
<comment type="caution">
    <text evidence="17">The sequence shown here is derived from an EMBL/GenBank/DDBJ whole genome shotgun (WGS) entry which is preliminary data.</text>
</comment>
<dbReference type="SMART" id="SM00304">
    <property type="entry name" value="HAMP"/>
    <property type="match status" value="1"/>
</dbReference>
<sequence>MRNLLQSMTTRVFLMLFIGVVVSTLLSFGLAARERQRMIGQFRDFHAVERIAQFVLSLETVPAHLREPFFNAATGVGMRAEIASGGETVKEPRSALAGMLDKRLPENYRIVSTLAAPSDCALVGRGMRRNSDQRLNCEAILVTLNDGSRLRISVLPPRPPPMAPGIDLQTYAALLLASIAVVAAVVARTAMRPLKQLAEAATELGNDIERAPLPERGATELRQAAAAFNAMQSRIRGHIRQRAHILAAITHDLQTPMTRLRLRLEKVDDAELRDKLISDLSAMQGMVREGLDLARSMDSAEAMQRLDIDSLVDSVCADATDAGQVVTVHGTVGASLMARPIALRRCLTNLLDNAVKYGVEAQVDVARQDGYAVIRIRDKGPGIPPDQLEKVFEPFYRLESSRSRHTGGTGIGLTIARNIAEQHGGSITLRNHDGNGLEVTLMLPLGLAASVPATSTAPSPARA</sequence>
<dbReference type="InterPro" id="IPR050980">
    <property type="entry name" value="2C_sensor_his_kinase"/>
</dbReference>
<accession>A0ABU6J6T8</accession>
<gene>
    <name evidence="17" type="ORF">RY831_09365</name>
</gene>
<dbReference type="SUPFAM" id="SSF55874">
    <property type="entry name" value="ATPase domain of HSP90 chaperone/DNA topoisomerase II/histidine kinase"/>
    <property type="match status" value="1"/>
</dbReference>
<dbReference type="EMBL" id="JAWIIV010000006">
    <property type="protein sequence ID" value="MEC4719357.1"/>
    <property type="molecule type" value="Genomic_DNA"/>
</dbReference>
<dbReference type="SUPFAM" id="SSF47384">
    <property type="entry name" value="Homodimeric domain of signal transducing histidine kinase"/>
    <property type="match status" value="1"/>
</dbReference>
<keyword evidence="11 14" id="KW-1133">Transmembrane helix</keyword>
<reference evidence="17 18" key="1">
    <citation type="submission" date="2023-10" db="EMBL/GenBank/DDBJ databases">
        <title>Noviherbaspirillum sp. CPCC 100848 genome assembly.</title>
        <authorList>
            <person name="Li X.Y."/>
            <person name="Fang X.M."/>
        </authorList>
    </citation>
    <scope>NUCLEOTIDE SEQUENCE [LARGE SCALE GENOMIC DNA]</scope>
    <source>
        <strain evidence="17 18">CPCC 100848</strain>
    </source>
</reference>
<keyword evidence="13 14" id="KW-0472">Membrane</keyword>
<dbReference type="Pfam" id="PF02518">
    <property type="entry name" value="HATPase_c"/>
    <property type="match status" value="1"/>
</dbReference>
<dbReference type="Pfam" id="PF00672">
    <property type="entry name" value="HAMP"/>
    <property type="match status" value="1"/>
</dbReference>
<dbReference type="PROSITE" id="PS50109">
    <property type="entry name" value="HIS_KIN"/>
    <property type="match status" value="1"/>
</dbReference>
<evidence type="ECO:0000256" key="6">
    <source>
        <dbReference type="ARBA" id="ARBA00022679"/>
    </source>
</evidence>
<keyword evidence="18" id="KW-1185">Reference proteome</keyword>
<evidence type="ECO:0000259" key="15">
    <source>
        <dbReference type="PROSITE" id="PS50109"/>
    </source>
</evidence>
<protein>
    <recommendedName>
        <fullName evidence="3">histidine kinase</fullName>
        <ecNumber evidence="3">2.7.13.3</ecNumber>
    </recommendedName>
</protein>
<keyword evidence="10 17" id="KW-0067">ATP-binding</keyword>
<comment type="subcellular location">
    <subcellularLocation>
        <location evidence="2">Cell inner membrane</location>
        <topology evidence="2">Multi-pass membrane protein</topology>
    </subcellularLocation>
</comment>
<evidence type="ECO:0000313" key="18">
    <source>
        <dbReference type="Proteomes" id="UP001352263"/>
    </source>
</evidence>
<keyword evidence="9" id="KW-0418">Kinase</keyword>
<dbReference type="Gene3D" id="3.30.565.10">
    <property type="entry name" value="Histidine kinase-like ATPase, C-terminal domain"/>
    <property type="match status" value="1"/>
</dbReference>
<evidence type="ECO:0000256" key="2">
    <source>
        <dbReference type="ARBA" id="ARBA00004429"/>
    </source>
</evidence>
<comment type="catalytic activity">
    <reaction evidence="1">
        <text>ATP + protein L-histidine = ADP + protein N-phospho-L-histidine.</text>
        <dbReference type="EC" id="2.7.13.3"/>
    </reaction>
</comment>
<evidence type="ECO:0000256" key="14">
    <source>
        <dbReference type="SAM" id="Phobius"/>
    </source>
</evidence>
<evidence type="ECO:0000256" key="5">
    <source>
        <dbReference type="ARBA" id="ARBA00022553"/>
    </source>
</evidence>
<evidence type="ECO:0000256" key="1">
    <source>
        <dbReference type="ARBA" id="ARBA00000085"/>
    </source>
</evidence>
<feature type="transmembrane region" description="Helical" evidence="14">
    <location>
        <begin position="12"/>
        <end position="32"/>
    </location>
</feature>
<dbReference type="CDD" id="cd06225">
    <property type="entry name" value="HAMP"/>
    <property type="match status" value="1"/>
</dbReference>
<dbReference type="GO" id="GO:0005524">
    <property type="term" value="F:ATP binding"/>
    <property type="evidence" value="ECO:0007669"/>
    <property type="project" value="UniProtKB-KW"/>
</dbReference>
<evidence type="ECO:0000256" key="12">
    <source>
        <dbReference type="ARBA" id="ARBA00023012"/>
    </source>
</evidence>
<dbReference type="InterPro" id="IPR003660">
    <property type="entry name" value="HAMP_dom"/>
</dbReference>
<keyword evidence="8" id="KW-0547">Nucleotide-binding</keyword>
<keyword evidence="6" id="KW-0808">Transferase</keyword>
<evidence type="ECO:0000256" key="13">
    <source>
        <dbReference type="ARBA" id="ARBA00023136"/>
    </source>
</evidence>
<dbReference type="SMART" id="SM00387">
    <property type="entry name" value="HATPase_c"/>
    <property type="match status" value="1"/>
</dbReference>
<evidence type="ECO:0000256" key="9">
    <source>
        <dbReference type="ARBA" id="ARBA00022777"/>
    </source>
</evidence>
<dbReference type="Gene3D" id="1.10.287.130">
    <property type="match status" value="1"/>
</dbReference>
<dbReference type="PRINTS" id="PR00344">
    <property type="entry name" value="BCTRLSENSOR"/>
</dbReference>
<evidence type="ECO:0000259" key="16">
    <source>
        <dbReference type="PROSITE" id="PS50885"/>
    </source>
</evidence>
<dbReference type="PROSITE" id="PS50885">
    <property type="entry name" value="HAMP"/>
    <property type="match status" value="1"/>
</dbReference>
<evidence type="ECO:0000256" key="11">
    <source>
        <dbReference type="ARBA" id="ARBA00022989"/>
    </source>
</evidence>
<keyword evidence="12" id="KW-0902">Two-component regulatory system</keyword>
<dbReference type="InterPro" id="IPR004358">
    <property type="entry name" value="Sig_transdc_His_kin-like_C"/>
</dbReference>
<feature type="domain" description="Histidine kinase" evidence="15">
    <location>
        <begin position="248"/>
        <end position="447"/>
    </location>
</feature>
<proteinExistence type="predicted"/>
<dbReference type="InterPro" id="IPR036097">
    <property type="entry name" value="HisK_dim/P_sf"/>
</dbReference>
<feature type="domain" description="HAMP" evidence="16">
    <location>
        <begin position="188"/>
        <end position="240"/>
    </location>
</feature>
<keyword evidence="7 14" id="KW-0812">Transmembrane</keyword>
<organism evidence="17 18">
    <name type="scientific">Noviherbaspirillum album</name>
    <dbReference type="NCBI Taxonomy" id="3080276"/>
    <lineage>
        <taxon>Bacteria</taxon>
        <taxon>Pseudomonadati</taxon>
        <taxon>Pseudomonadota</taxon>
        <taxon>Betaproteobacteria</taxon>
        <taxon>Burkholderiales</taxon>
        <taxon>Oxalobacteraceae</taxon>
        <taxon>Noviherbaspirillum</taxon>
    </lineage>
</organism>
<evidence type="ECO:0000256" key="10">
    <source>
        <dbReference type="ARBA" id="ARBA00022840"/>
    </source>
</evidence>
<dbReference type="PANTHER" id="PTHR44936:SF5">
    <property type="entry name" value="SENSOR HISTIDINE KINASE ENVZ"/>
    <property type="match status" value="1"/>
</dbReference>
<keyword evidence="5" id="KW-0597">Phosphoprotein</keyword>
<name>A0ABU6J6T8_9BURK</name>
<dbReference type="Proteomes" id="UP001352263">
    <property type="component" value="Unassembled WGS sequence"/>
</dbReference>
<evidence type="ECO:0000313" key="17">
    <source>
        <dbReference type="EMBL" id="MEC4719357.1"/>
    </source>
</evidence>
<dbReference type="InterPro" id="IPR003594">
    <property type="entry name" value="HATPase_dom"/>
</dbReference>
<dbReference type="RefSeq" id="WP_326506076.1">
    <property type="nucleotide sequence ID" value="NZ_JAWIIV010000006.1"/>
</dbReference>
<keyword evidence="4" id="KW-0997">Cell inner membrane</keyword>
<evidence type="ECO:0000256" key="4">
    <source>
        <dbReference type="ARBA" id="ARBA00022519"/>
    </source>
</evidence>
<dbReference type="InterPro" id="IPR036890">
    <property type="entry name" value="HATPase_C_sf"/>
</dbReference>
<keyword evidence="4" id="KW-1003">Cell membrane</keyword>
<evidence type="ECO:0000256" key="7">
    <source>
        <dbReference type="ARBA" id="ARBA00022692"/>
    </source>
</evidence>
<evidence type="ECO:0000256" key="8">
    <source>
        <dbReference type="ARBA" id="ARBA00022741"/>
    </source>
</evidence>
<dbReference type="InterPro" id="IPR005467">
    <property type="entry name" value="His_kinase_dom"/>
</dbReference>